<gene>
    <name evidence="8" type="primary">greA</name>
    <name evidence="12" type="ORF">BAZSYMA_ACONTIG00005_11</name>
</gene>
<dbReference type="Pfam" id="PF03449">
    <property type="entry name" value="GreA_GreB_N"/>
    <property type="match status" value="1"/>
</dbReference>
<keyword evidence="12" id="KW-0251">Elongation factor</keyword>
<comment type="similarity">
    <text evidence="1 8 9">Belongs to the GreA/GreB family.</text>
</comment>
<dbReference type="Gene3D" id="3.10.50.30">
    <property type="entry name" value="Transcription elongation factor, GreA/GreB, C-terminal domain"/>
    <property type="match status" value="1"/>
</dbReference>
<dbReference type="InterPro" id="IPR023459">
    <property type="entry name" value="Tscrpt_elong_fac_GreA/B_fam"/>
</dbReference>
<evidence type="ECO:0000313" key="13">
    <source>
        <dbReference type="Proteomes" id="UP000198988"/>
    </source>
</evidence>
<dbReference type="PROSITE" id="PS00829">
    <property type="entry name" value="GREAB_1"/>
    <property type="match status" value="1"/>
</dbReference>
<evidence type="ECO:0000256" key="1">
    <source>
        <dbReference type="ARBA" id="ARBA00008213"/>
    </source>
</evidence>
<keyword evidence="4 8" id="KW-0238">DNA-binding</keyword>
<dbReference type="GO" id="GO:0006354">
    <property type="term" value="P:DNA-templated transcription elongation"/>
    <property type="evidence" value="ECO:0007669"/>
    <property type="project" value="TreeGrafter"/>
</dbReference>
<dbReference type="NCBIfam" id="NF001261">
    <property type="entry name" value="PRK00226.1-2"/>
    <property type="match status" value="1"/>
</dbReference>
<accession>A0A1H6JYG3</accession>
<dbReference type="Pfam" id="PF01272">
    <property type="entry name" value="GreA_GreB"/>
    <property type="match status" value="1"/>
</dbReference>
<dbReference type="HAMAP" id="MF_00105">
    <property type="entry name" value="GreA_GreB"/>
    <property type="match status" value="1"/>
</dbReference>
<dbReference type="FunFam" id="3.10.50.30:FF:000001">
    <property type="entry name" value="Transcription elongation factor GreA"/>
    <property type="match status" value="1"/>
</dbReference>
<sequence length="158" mass="17541">MQTIPMTVAGSKALEVELLNLKDIERPRIVEEIATARAHGDLKENAEYHAAKEEQGFIEGRIKEIQSKLSCMQVIDVSKLNQDGRCVFGTTVTLMNLTDECEIIYQIVGEDEADISQKKISCHSPIASSIMGNEEGDEVTVKAPKGDIVYEILEVQYI</sequence>
<evidence type="ECO:0000256" key="7">
    <source>
        <dbReference type="ARBA" id="ARBA00030776"/>
    </source>
</evidence>
<dbReference type="InterPro" id="IPR001437">
    <property type="entry name" value="Tscrpt_elong_fac_GreA/B_C"/>
</dbReference>
<dbReference type="EMBL" id="CDSC02000070">
    <property type="protein sequence ID" value="SEH64385.1"/>
    <property type="molecule type" value="Genomic_DNA"/>
</dbReference>
<feature type="domain" description="Transcription elongation factor GreA/GreB N-terminal" evidence="11">
    <location>
        <begin position="4"/>
        <end position="74"/>
    </location>
</feature>
<dbReference type="PANTHER" id="PTHR30437">
    <property type="entry name" value="TRANSCRIPTION ELONGATION FACTOR GREA"/>
    <property type="match status" value="1"/>
</dbReference>
<dbReference type="Gene3D" id="1.10.287.180">
    <property type="entry name" value="Transcription elongation factor, GreA/GreB, N-terminal domain"/>
    <property type="match status" value="1"/>
</dbReference>
<dbReference type="InterPro" id="IPR036805">
    <property type="entry name" value="Tscrpt_elong_fac_GreA/B_N_sf"/>
</dbReference>
<evidence type="ECO:0000256" key="9">
    <source>
        <dbReference type="RuleBase" id="RU000556"/>
    </source>
</evidence>
<dbReference type="InterPro" id="IPR036953">
    <property type="entry name" value="GreA/GreB_C_sf"/>
</dbReference>
<evidence type="ECO:0000256" key="2">
    <source>
        <dbReference type="ARBA" id="ARBA00013729"/>
    </source>
</evidence>
<dbReference type="FunFam" id="1.10.287.180:FF:000001">
    <property type="entry name" value="Transcription elongation factor GreA"/>
    <property type="match status" value="1"/>
</dbReference>
<evidence type="ECO:0000259" key="10">
    <source>
        <dbReference type="Pfam" id="PF01272"/>
    </source>
</evidence>
<dbReference type="InterPro" id="IPR022691">
    <property type="entry name" value="Tscrpt_elong_fac_GreA/B_N"/>
</dbReference>
<organism evidence="12 13">
    <name type="scientific">Bathymodiolus azoricus thioautotrophic gill symbiont</name>
    <dbReference type="NCBI Taxonomy" id="235205"/>
    <lineage>
        <taxon>Bacteria</taxon>
        <taxon>Pseudomonadati</taxon>
        <taxon>Pseudomonadota</taxon>
        <taxon>Gammaproteobacteria</taxon>
        <taxon>sulfur-oxidizing symbionts</taxon>
    </lineage>
</organism>
<proteinExistence type="inferred from homology"/>
<dbReference type="RefSeq" id="WP_090714839.1">
    <property type="nucleotide sequence ID" value="NZ_CAESAP020000119.1"/>
</dbReference>
<dbReference type="AlphaFoldDB" id="A0A1H6JYG3"/>
<dbReference type="GO" id="GO:0003746">
    <property type="term" value="F:translation elongation factor activity"/>
    <property type="evidence" value="ECO:0007669"/>
    <property type="project" value="UniProtKB-KW"/>
</dbReference>
<name>A0A1H6JYG3_9GAMM</name>
<evidence type="ECO:0000256" key="8">
    <source>
        <dbReference type="HAMAP-Rule" id="MF_00105"/>
    </source>
</evidence>
<dbReference type="PIRSF" id="PIRSF006092">
    <property type="entry name" value="GreA_GreB"/>
    <property type="match status" value="1"/>
</dbReference>
<keyword evidence="5 8" id="KW-0804">Transcription</keyword>
<dbReference type="PANTHER" id="PTHR30437:SF4">
    <property type="entry name" value="TRANSCRIPTION ELONGATION FACTOR GREA"/>
    <property type="match status" value="1"/>
</dbReference>
<feature type="domain" description="Transcription elongation factor GreA/GreB C-terminal" evidence="10">
    <location>
        <begin position="83"/>
        <end position="157"/>
    </location>
</feature>
<dbReference type="SUPFAM" id="SSF46557">
    <property type="entry name" value="GreA transcript cleavage protein, N-terminal domain"/>
    <property type="match status" value="1"/>
</dbReference>
<dbReference type="NCBIfam" id="NF001263">
    <property type="entry name" value="PRK00226.1-4"/>
    <property type="match status" value="1"/>
</dbReference>
<evidence type="ECO:0000256" key="5">
    <source>
        <dbReference type="ARBA" id="ARBA00023163"/>
    </source>
</evidence>
<evidence type="ECO:0000259" key="11">
    <source>
        <dbReference type="Pfam" id="PF03449"/>
    </source>
</evidence>
<dbReference type="GO" id="GO:0003677">
    <property type="term" value="F:DNA binding"/>
    <property type="evidence" value="ECO:0007669"/>
    <property type="project" value="UniProtKB-UniRule"/>
</dbReference>
<dbReference type="OrthoDB" id="9808774at2"/>
<evidence type="ECO:0000313" key="12">
    <source>
        <dbReference type="EMBL" id="SEH64385.1"/>
    </source>
</evidence>
<reference evidence="13" key="1">
    <citation type="submission" date="2016-06" db="EMBL/GenBank/DDBJ databases">
        <authorList>
            <person name="Petersen J."/>
            <person name="Sayavedra L."/>
        </authorList>
    </citation>
    <scope>NUCLEOTIDE SEQUENCE [LARGE SCALE GENOMIC DNA]</scope>
    <source>
        <strain evidence="13">BazSymA</strain>
    </source>
</reference>
<dbReference type="InterPro" id="IPR006359">
    <property type="entry name" value="Tscrpt_elong_fac_GreA"/>
</dbReference>
<dbReference type="InterPro" id="IPR018151">
    <property type="entry name" value="TF_GreA/GreB_CS"/>
</dbReference>
<dbReference type="GO" id="GO:0032784">
    <property type="term" value="P:regulation of DNA-templated transcription elongation"/>
    <property type="evidence" value="ECO:0007669"/>
    <property type="project" value="UniProtKB-UniRule"/>
</dbReference>
<dbReference type="Proteomes" id="UP000198988">
    <property type="component" value="Unassembled WGS sequence"/>
</dbReference>
<dbReference type="NCBIfam" id="TIGR01462">
    <property type="entry name" value="greA"/>
    <property type="match status" value="1"/>
</dbReference>
<evidence type="ECO:0000256" key="4">
    <source>
        <dbReference type="ARBA" id="ARBA00023125"/>
    </source>
</evidence>
<dbReference type="InterPro" id="IPR028624">
    <property type="entry name" value="Tscrpt_elong_fac_GreA/B"/>
</dbReference>
<dbReference type="SUPFAM" id="SSF54534">
    <property type="entry name" value="FKBP-like"/>
    <property type="match status" value="1"/>
</dbReference>
<evidence type="ECO:0000256" key="6">
    <source>
        <dbReference type="ARBA" id="ARBA00024916"/>
    </source>
</evidence>
<dbReference type="NCBIfam" id="NF001264">
    <property type="entry name" value="PRK00226.1-5"/>
    <property type="match status" value="1"/>
</dbReference>
<evidence type="ECO:0000256" key="3">
    <source>
        <dbReference type="ARBA" id="ARBA00023015"/>
    </source>
</evidence>
<protein>
    <recommendedName>
        <fullName evidence="2 8">Transcription elongation factor GreA</fullName>
    </recommendedName>
    <alternativeName>
        <fullName evidence="7 8">Transcript cleavage factor GreA</fullName>
    </alternativeName>
</protein>
<dbReference type="GO" id="GO:0070063">
    <property type="term" value="F:RNA polymerase binding"/>
    <property type="evidence" value="ECO:0007669"/>
    <property type="project" value="InterPro"/>
</dbReference>
<keyword evidence="3 8" id="KW-0805">Transcription regulation</keyword>
<keyword evidence="12" id="KW-0648">Protein biosynthesis</keyword>
<comment type="function">
    <text evidence="6 8 9">Necessary for efficient RNA polymerase transcription elongation past template-encoded arresting sites. The arresting sites in DNA have the property of trapping a certain fraction of elongating RNA polymerases that pass through, resulting in locked ternary complexes. Cleavage of the nascent transcript by cleavage factors such as GreA or GreB allows the resumption of elongation from the new 3'terminus. GreA releases sequences of 2 to 3 nucleotides.</text>
</comment>